<dbReference type="InterPro" id="IPR044679">
    <property type="entry name" value="PWWP2-like"/>
</dbReference>
<feature type="region of interest" description="Disordered" evidence="1">
    <location>
        <begin position="711"/>
        <end position="739"/>
    </location>
</feature>
<feature type="region of interest" description="Disordered" evidence="1">
    <location>
        <begin position="125"/>
        <end position="218"/>
    </location>
</feature>
<feature type="region of interest" description="Disordered" evidence="1">
    <location>
        <begin position="320"/>
        <end position="339"/>
    </location>
</feature>
<dbReference type="OrthoDB" id="607790at2759"/>
<evidence type="ECO:0000313" key="4">
    <source>
        <dbReference type="Proteomes" id="UP001165190"/>
    </source>
</evidence>
<dbReference type="PANTHER" id="PTHR33697:SF1">
    <property type="entry name" value="TUDOR_PWWP_MBT SUPERFAMILY PROTEIN"/>
    <property type="match status" value="1"/>
</dbReference>
<protein>
    <submittedName>
        <fullName evidence="3">PRO-TRP-PRO-TRP protein 2</fullName>
    </submittedName>
</protein>
<feature type="compositionally biased region" description="Basic residues" evidence="1">
    <location>
        <begin position="727"/>
        <end position="739"/>
    </location>
</feature>
<gene>
    <name evidence="3" type="ORF">HRI_002847800</name>
</gene>
<dbReference type="InterPro" id="IPR000313">
    <property type="entry name" value="PWWP_dom"/>
</dbReference>
<feature type="region of interest" description="Disordered" evidence="1">
    <location>
        <begin position="263"/>
        <end position="283"/>
    </location>
</feature>
<sequence length="801" mass="87154">MGSPDEPNIKGIDASVGGLVWVRRRNGSWWPGRIMGLDELSEGCLVSPRSGTPVKLLGREDASVDWYNLEKSKRVKAFRCGEYNECIEKAKASAVNSSKKAVKYARREDAILHALEIENARLGKDHPDYFSRKDDSGGDKGSLARESPTMSHSGKENEDASDEMSGSEDASDSAPELSQSGISFEEPNHLNGTKVHSKLIRRRKTPNDSEDDGSERIKRMRGLEDLGVGVGSKRKALAAGALELVQQDNASFYGPNTGSCLSNKGPINGSRNHSSSVKRKRSQVANVHEFLKRKNRRRPLTKVLESTAIVSVPVVCDELPSSSGSPLGGLSDSKVSGIDSNESHKSASAVINNDHINNNNNSDSTGVSCEIGVFLNAAEHVADADATLTDNKTKENEISSLPELAENESSNRLFDVPFVGEDKPSADFSPIFVSCSSETPEVGDLGRQTEIEGHNESGCIKSVDVHATCISQKIEKGTAEWQLKGKRKSRQISKFQKHDSRKYPDAVDESNAYLAGMERLDGFSQCSDQKVDCDGVGGSVAPNSCTLQPKSKSVVEEQLDGFQDWKSASQEPLVGGPTVESKTPANGSLIPQRSLPYRRSRYTVHSRYQMTDFPGKTFSADSSLYDVKIEMKANYRPQHVPLVSLISKLDRKAIIGHPLTVEVSSDDYHGNLTCEASTKAPKKYEISHFAKRNSEGGRVFGKHIKLQSHFPPRKSAKTKKSGLLSKKTAKTKKSGLLSKKTRKLSSLTGQKIGAGDRKLVAEKPKGPVITCVPLKLVFSRINEAVNGSARPTHRPLTSGNP</sequence>
<feature type="region of interest" description="Disordered" evidence="1">
    <location>
        <begin position="570"/>
        <end position="591"/>
    </location>
</feature>
<feature type="compositionally biased region" description="Basic residues" evidence="1">
    <location>
        <begin position="711"/>
        <end position="720"/>
    </location>
</feature>
<feature type="compositionally biased region" description="Low complexity" evidence="1">
    <location>
        <begin position="320"/>
        <end position="331"/>
    </location>
</feature>
<dbReference type="PROSITE" id="PS50812">
    <property type="entry name" value="PWWP"/>
    <property type="match status" value="1"/>
</dbReference>
<dbReference type="AlphaFoldDB" id="A0A9W7I8F3"/>
<proteinExistence type="predicted"/>
<dbReference type="Pfam" id="PF00855">
    <property type="entry name" value="PWWP"/>
    <property type="match status" value="1"/>
</dbReference>
<comment type="caution">
    <text evidence="3">The sequence shown here is derived from an EMBL/GenBank/DDBJ whole genome shotgun (WGS) entry which is preliminary data.</text>
</comment>
<evidence type="ECO:0000313" key="3">
    <source>
        <dbReference type="EMBL" id="GMI91785.1"/>
    </source>
</evidence>
<name>A0A9W7I8F3_HIBTR</name>
<reference evidence="3" key="1">
    <citation type="submission" date="2023-05" db="EMBL/GenBank/DDBJ databases">
        <title>Genome and transcriptome analyses reveal genes involved in the formation of fine ridges on petal epidermal cells in Hibiscus trionum.</title>
        <authorList>
            <person name="Koshimizu S."/>
            <person name="Masuda S."/>
            <person name="Ishii T."/>
            <person name="Shirasu K."/>
            <person name="Hoshino A."/>
            <person name="Arita M."/>
        </authorList>
    </citation>
    <scope>NUCLEOTIDE SEQUENCE</scope>
    <source>
        <strain evidence="3">Hamamatsu line</strain>
    </source>
</reference>
<feature type="compositionally biased region" description="Basic and acidic residues" evidence="1">
    <location>
        <begin position="125"/>
        <end position="138"/>
    </location>
</feature>
<dbReference type="EMBL" id="BSYR01000024">
    <property type="protein sequence ID" value="GMI91785.1"/>
    <property type="molecule type" value="Genomic_DNA"/>
</dbReference>
<dbReference type="Proteomes" id="UP001165190">
    <property type="component" value="Unassembled WGS sequence"/>
</dbReference>
<evidence type="ECO:0000259" key="2">
    <source>
        <dbReference type="PROSITE" id="PS50812"/>
    </source>
</evidence>
<dbReference type="SUPFAM" id="SSF63748">
    <property type="entry name" value="Tudor/PWWP/MBT"/>
    <property type="match status" value="1"/>
</dbReference>
<evidence type="ECO:0000256" key="1">
    <source>
        <dbReference type="SAM" id="MobiDB-lite"/>
    </source>
</evidence>
<dbReference type="PANTHER" id="PTHR33697">
    <property type="entry name" value="T17B22.17 PROTEIN-RELATED"/>
    <property type="match status" value="1"/>
</dbReference>
<feature type="compositionally biased region" description="Basic residues" evidence="1">
    <location>
        <begin position="195"/>
        <end position="204"/>
    </location>
</feature>
<feature type="compositionally biased region" description="Polar residues" evidence="1">
    <location>
        <begin position="580"/>
        <end position="591"/>
    </location>
</feature>
<accession>A0A9W7I8F3</accession>
<feature type="compositionally biased region" description="Acidic residues" evidence="1">
    <location>
        <begin position="159"/>
        <end position="171"/>
    </location>
</feature>
<dbReference type="CDD" id="cd05162">
    <property type="entry name" value="PWWP"/>
    <property type="match status" value="1"/>
</dbReference>
<feature type="domain" description="PWWP" evidence="2">
    <location>
        <begin position="16"/>
        <end position="71"/>
    </location>
</feature>
<dbReference type="Gene3D" id="2.30.30.140">
    <property type="match status" value="1"/>
</dbReference>
<organism evidence="3 4">
    <name type="scientific">Hibiscus trionum</name>
    <name type="common">Flower of an hour</name>
    <dbReference type="NCBI Taxonomy" id="183268"/>
    <lineage>
        <taxon>Eukaryota</taxon>
        <taxon>Viridiplantae</taxon>
        <taxon>Streptophyta</taxon>
        <taxon>Embryophyta</taxon>
        <taxon>Tracheophyta</taxon>
        <taxon>Spermatophyta</taxon>
        <taxon>Magnoliopsida</taxon>
        <taxon>eudicotyledons</taxon>
        <taxon>Gunneridae</taxon>
        <taxon>Pentapetalae</taxon>
        <taxon>rosids</taxon>
        <taxon>malvids</taxon>
        <taxon>Malvales</taxon>
        <taxon>Malvaceae</taxon>
        <taxon>Malvoideae</taxon>
        <taxon>Hibiscus</taxon>
    </lineage>
</organism>
<keyword evidence="4" id="KW-1185">Reference proteome</keyword>